<dbReference type="GO" id="GO:0035197">
    <property type="term" value="F:siRNA binding"/>
    <property type="evidence" value="ECO:0007669"/>
    <property type="project" value="TreeGrafter"/>
</dbReference>
<reference evidence="2" key="1">
    <citation type="submission" date="2023-03" db="EMBL/GenBank/DDBJ databases">
        <title>Chromosome-level genomes of two armyworms, Mythimna separata and Mythimna loreyi, provide insights into the biosynthesis and reception of sex pheromones.</title>
        <authorList>
            <person name="Zhao H."/>
        </authorList>
    </citation>
    <scope>NUCLEOTIDE SEQUENCE</scope>
    <source>
        <strain evidence="2">BeijingLab</strain>
        <tissue evidence="2">Pupa</tissue>
    </source>
</reference>
<sequence length="328" mass="36938">MSLKFFRKVRGFFSPTVLPKQNWSQTSGRSYCATGATESKNMDAVKTMKELGYAFNTEGQLRKIGDDGQPTEEPFQFNVSNQHQECQAHYEELGNAVTEYVYHLMEAEQKLIRLQVPKESSNGTFIFVSKDYEQKDVLVILIHGSGAVRAGQWARSLIINDNLDMGTQIPYIKKALAKGYGVMVLNPNDNCLPNGKKIPNSSSGEEHTNYVWKTYVKNTKATSIAIVAHSYGGVLTVTLADQLKDEFEKRVKAIAFTDSVHVYSNIKITNYMKDAARNWISSQSPLDTPMNTPEFDIPRVSAGHQKHEMTSYSCMESVFKFIEEKVSK</sequence>
<keyword evidence="3" id="KW-1185">Reference proteome</keyword>
<feature type="domain" description="Arb2" evidence="1">
    <location>
        <begin position="46"/>
        <end position="286"/>
    </location>
</feature>
<dbReference type="GO" id="GO:0005634">
    <property type="term" value="C:nucleus"/>
    <property type="evidence" value="ECO:0007669"/>
    <property type="project" value="TreeGrafter"/>
</dbReference>
<dbReference type="Gene3D" id="3.40.50.1820">
    <property type="entry name" value="alpha/beta hydrolase"/>
    <property type="match status" value="1"/>
</dbReference>
<evidence type="ECO:0000313" key="2">
    <source>
        <dbReference type="EMBL" id="KAJ8714382.1"/>
    </source>
</evidence>
<dbReference type="PANTHER" id="PTHR21357:SF4">
    <property type="entry name" value="FAM172 FAMILY PROTEIN HOMOLOG CG10038"/>
    <property type="match status" value="1"/>
</dbReference>
<gene>
    <name evidence="2" type="ORF">PYW07_002607</name>
</gene>
<evidence type="ECO:0000313" key="3">
    <source>
        <dbReference type="Proteomes" id="UP001231518"/>
    </source>
</evidence>
<accession>A0AAD8DPL0</accession>
<proteinExistence type="predicted"/>
<dbReference type="PANTHER" id="PTHR21357">
    <property type="entry name" value="FAM172 FAMILY PROTEIN HOMOLOG CG10038"/>
    <property type="match status" value="1"/>
</dbReference>
<dbReference type="Pfam" id="PF22749">
    <property type="entry name" value="Arb2"/>
    <property type="match status" value="1"/>
</dbReference>
<dbReference type="Proteomes" id="UP001231518">
    <property type="component" value="Chromosome 13"/>
</dbReference>
<dbReference type="GO" id="GO:0031048">
    <property type="term" value="P:regulatory ncRNA-mediated heterochromatin formation"/>
    <property type="evidence" value="ECO:0007669"/>
    <property type="project" value="TreeGrafter"/>
</dbReference>
<protein>
    <recommendedName>
        <fullName evidence="1">Arb2 domain-containing protein</fullName>
    </recommendedName>
</protein>
<dbReference type="InterPro" id="IPR048263">
    <property type="entry name" value="Arb2"/>
</dbReference>
<dbReference type="SUPFAM" id="SSF53474">
    <property type="entry name" value="alpha/beta-Hydrolases"/>
    <property type="match status" value="1"/>
</dbReference>
<comment type="caution">
    <text evidence="2">The sequence shown here is derived from an EMBL/GenBank/DDBJ whole genome shotgun (WGS) entry which is preliminary data.</text>
</comment>
<dbReference type="AlphaFoldDB" id="A0AAD8DPL0"/>
<name>A0AAD8DPL0_MYTSE</name>
<dbReference type="InterPro" id="IPR029058">
    <property type="entry name" value="AB_hydrolase_fold"/>
</dbReference>
<organism evidence="2 3">
    <name type="scientific">Mythimna separata</name>
    <name type="common">Oriental armyworm</name>
    <name type="synonym">Pseudaletia separata</name>
    <dbReference type="NCBI Taxonomy" id="271217"/>
    <lineage>
        <taxon>Eukaryota</taxon>
        <taxon>Metazoa</taxon>
        <taxon>Ecdysozoa</taxon>
        <taxon>Arthropoda</taxon>
        <taxon>Hexapoda</taxon>
        <taxon>Insecta</taxon>
        <taxon>Pterygota</taxon>
        <taxon>Neoptera</taxon>
        <taxon>Endopterygota</taxon>
        <taxon>Lepidoptera</taxon>
        <taxon>Glossata</taxon>
        <taxon>Ditrysia</taxon>
        <taxon>Noctuoidea</taxon>
        <taxon>Noctuidae</taxon>
        <taxon>Noctuinae</taxon>
        <taxon>Hadenini</taxon>
        <taxon>Mythimna</taxon>
    </lineage>
</organism>
<evidence type="ECO:0000259" key="1">
    <source>
        <dbReference type="Pfam" id="PF22749"/>
    </source>
</evidence>
<dbReference type="EMBL" id="JARGEI010000019">
    <property type="protein sequence ID" value="KAJ8714382.1"/>
    <property type="molecule type" value="Genomic_DNA"/>
</dbReference>
<dbReference type="InterPro" id="IPR053858">
    <property type="entry name" value="Arb2_dom"/>
</dbReference>